<keyword evidence="4" id="KW-1185">Reference proteome</keyword>
<feature type="region of interest" description="Disordered" evidence="1">
    <location>
        <begin position="530"/>
        <end position="559"/>
    </location>
</feature>
<feature type="compositionally biased region" description="Basic residues" evidence="1">
    <location>
        <begin position="548"/>
        <end position="559"/>
    </location>
</feature>
<keyword evidence="2" id="KW-0472">Membrane</keyword>
<comment type="caution">
    <text evidence="3">The sequence shown here is derived from an EMBL/GenBank/DDBJ whole genome shotgun (WGS) entry which is preliminary data.</text>
</comment>
<keyword evidence="2" id="KW-1133">Transmembrane helix</keyword>
<reference evidence="3 4" key="1">
    <citation type="submission" date="2020-10" db="EMBL/GenBank/DDBJ databases">
        <title>The Coptis chinensis genome and diversification of protoberbering-type alkaloids.</title>
        <authorList>
            <person name="Wang B."/>
            <person name="Shu S."/>
            <person name="Song C."/>
            <person name="Liu Y."/>
        </authorList>
    </citation>
    <scope>NUCLEOTIDE SEQUENCE [LARGE SCALE GENOMIC DNA]</scope>
    <source>
        <strain evidence="3">HL-2020</strain>
        <tissue evidence="3">Leaf</tissue>
    </source>
</reference>
<keyword evidence="2" id="KW-0812">Transmembrane</keyword>
<dbReference type="InterPro" id="IPR039904">
    <property type="entry name" value="TRANK1"/>
</dbReference>
<dbReference type="AlphaFoldDB" id="A0A835M735"/>
<dbReference type="EMBL" id="JADFTS010000003">
    <property type="protein sequence ID" value="KAF9613121.1"/>
    <property type="molecule type" value="Genomic_DNA"/>
</dbReference>
<evidence type="ECO:0000313" key="4">
    <source>
        <dbReference type="Proteomes" id="UP000631114"/>
    </source>
</evidence>
<protein>
    <submittedName>
        <fullName evidence="3">Uncharacterized protein</fullName>
    </submittedName>
</protein>
<proteinExistence type="predicted"/>
<feature type="transmembrane region" description="Helical" evidence="2">
    <location>
        <begin position="244"/>
        <end position="265"/>
    </location>
</feature>
<organism evidence="3 4">
    <name type="scientific">Coptis chinensis</name>
    <dbReference type="NCBI Taxonomy" id="261450"/>
    <lineage>
        <taxon>Eukaryota</taxon>
        <taxon>Viridiplantae</taxon>
        <taxon>Streptophyta</taxon>
        <taxon>Embryophyta</taxon>
        <taxon>Tracheophyta</taxon>
        <taxon>Spermatophyta</taxon>
        <taxon>Magnoliopsida</taxon>
        <taxon>Ranunculales</taxon>
        <taxon>Ranunculaceae</taxon>
        <taxon>Coptidoideae</taxon>
        <taxon>Coptis</taxon>
    </lineage>
</organism>
<dbReference type="PANTHER" id="PTHR21529:SF4">
    <property type="entry name" value="TPR AND ANKYRIN REPEAT-CONTAINING PROTEIN 1"/>
    <property type="match status" value="1"/>
</dbReference>
<name>A0A835M735_9MAGN</name>
<accession>A0A835M735</accession>
<dbReference type="PANTHER" id="PTHR21529">
    <property type="entry name" value="MAMMARY TURMOR VIRUS RECEPTOR HOMOLOG 1, 2 MTVR1, 2"/>
    <property type="match status" value="1"/>
</dbReference>
<sequence length="559" mass="64400">MEFSKWRVGTSELQKVPKFLETSKRNFLGIVFPLDKRQMMMKNMVSLRATKVFGDLLHEVLIENVDFKLKLTYGKIGWTVALLFVYGKLTDVLYERIARFVNIDTPWKLFIMKLKDHLVSRLEQLSLAFQLKEALQHTFYANWREEADYMSPHCFVYLVERLLLLVSSSQKNFYTTKSSLIETLYFEKWHEMSSRSMENKNPVLMEECHSFVVHIIDQLLFNSKETFEWLEQSKINAELYNPLLVLRLIILLSLICLNTGQYFGFLETLLGRNDIKAQLPPAFHEILLLGSKDNFGNVLAEALKIIEDPLIIVRLENEFPGFVCSEALVIDLNVIRHREEILEVLFPIKAVQVQEDTFGLETRRLSTPSPSPSPCDTDVIGKEDQVMGNENKRENLDLTKTYQAFWIVVDSLSSRTRGNSMGDTGDDPHIKLEIESCIHILDVATTKYNQEASWDNDGTLFVEAKNILDELKQLSVSSSVSSKDHKSNTQRIGEVFNNLQVSRPRLQKWLDSVFLESSQTAKCNVKLAAKHVSNKGKEKHEVKGNPPSKKKNSRRRSKK</sequence>
<evidence type="ECO:0000256" key="1">
    <source>
        <dbReference type="SAM" id="MobiDB-lite"/>
    </source>
</evidence>
<evidence type="ECO:0000313" key="3">
    <source>
        <dbReference type="EMBL" id="KAF9613121.1"/>
    </source>
</evidence>
<evidence type="ECO:0000256" key="2">
    <source>
        <dbReference type="SAM" id="Phobius"/>
    </source>
</evidence>
<gene>
    <name evidence="3" type="ORF">IFM89_005600</name>
</gene>
<dbReference type="OrthoDB" id="3156807at2759"/>
<dbReference type="Proteomes" id="UP000631114">
    <property type="component" value="Unassembled WGS sequence"/>
</dbReference>